<feature type="region of interest" description="Disordered" evidence="1">
    <location>
        <begin position="1"/>
        <end position="181"/>
    </location>
</feature>
<reference evidence="3 4" key="1">
    <citation type="journal article" date="2001" name="Proc. Natl. Acad. Sci. U.S.A.">
        <title>Genome sequence of an industrial microorganism Streptomyces avermitilis: deducing the ability of producing secondary metabolites.</title>
        <authorList>
            <person name="Omura S."/>
            <person name="Ikeda H."/>
            <person name="Ishikawa J."/>
            <person name="Hanamoto A."/>
            <person name="Takahashi C."/>
            <person name="Shinose M."/>
            <person name="Takahashi Y."/>
            <person name="Horikawa H."/>
            <person name="Nakazawa H."/>
            <person name="Osonoe T."/>
            <person name="Kikuchi H."/>
            <person name="Shiba T."/>
            <person name="Sakaki Y."/>
            <person name="Hattori M."/>
        </authorList>
    </citation>
    <scope>NUCLEOTIDE SEQUENCE [LARGE SCALE GENOMIC DNA]</scope>
    <source>
        <strain evidence="4">ATCC 31267 / DSM 46492 / JCM 5070 / NBRC 14893 / NCIMB 12804 / NRRL 8165 / MA-4680</strain>
    </source>
</reference>
<feature type="transmembrane region" description="Helical" evidence="2">
    <location>
        <begin position="185"/>
        <end position="205"/>
    </location>
</feature>
<feature type="compositionally biased region" description="Low complexity" evidence="1">
    <location>
        <begin position="254"/>
        <end position="265"/>
    </location>
</feature>
<dbReference type="eggNOG" id="ENOG502ZMU4">
    <property type="taxonomic scope" value="Bacteria"/>
</dbReference>
<organism evidence="3 4">
    <name type="scientific">Streptomyces avermitilis (strain ATCC 31267 / DSM 46492 / JCM 5070 / NBRC 14893 / NCIMB 12804 / NRRL 8165 / MA-4680)</name>
    <dbReference type="NCBI Taxonomy" id="227882"/>
    <lineage>
        <taxon>Bacteria</taxon>
        <taxon>Bacillati</taxon>
        <taxon>Actinomycetota</taxon>
        <taxon>Actinomycetes</taxon>
        <taxon>Kitasatosporales</taxon>
        <taxon>Streptomycetaceae</taxon>
        <taxon>Streptomyces</taxon>
    </lineage>
</organism>
<reference evidence="3 4" key="2">
    <citation type="journal article" date="2003" name="Nat. Biotechnol.">
        <title>Complete genome sequence and comparative analysis of the industrial microorganism Streptomyces avermitilis.</title>
        <authorList>
            <person name="Ikeda H."/>
            <person name="Ishikawa J."/>
            <person name="Hanamoto A."/>
            <person name="Shinose M."/>
            <person name="Kikuchi H."/>
            <person name="Shiba T."/>
            <person name="Sakaki Y."/>
            <person name="Hattori M."/>
            <person name="Omura S."/>
        </authorList>
    </citation>
    <scope>NUCLEOTIDE SEQUENCE [LARGE SCALE GENOMIC DNA]</scope>
    <source>
        <strain evidence="4">ATCC 31267 / DSM 46492 / JCM 5070 / NBRC 14893 / NCIMB 12804 / NRRL 8165 / MA-4680</strain>
    </source>
</reference>
<accession>Q82HS3</accession>
<feature type="compositionally biased region" description="Pro residues" evidence="1">
    <location>
        <begin position="121"/>
        <end position="161"/>
    </location>
</feature>
<feature type="compositionally biased region" description="Basic and acidic residues" evidence="1">
    <location>
        <begin position="9"/>
        <end position="36"/>
    </location>
</feature>
<keyword evidence="2" id="KW-1133">Transmembrane helix</keyword>
<sequence length="412" mass="42404">MWVGQGDEMQQRRDPDRQQWSGDGHDDGHGGGHDGGNDGGNDGGERAEPSRDTPLWQRPPVPPSDEAPDTPWWAGAETQAAGVRPPAPPSPPTEEPWAAPPTPEEPWSSPPSPSAEEPWSSPAPAPPEEPWAAPPPAEEPWSPPPSASTPWSSPPPPPPPDSWSSPVPVVGGGTPPGSGGSRRTLVLVAVLAVLAGAGVGVRAWVLTRDDSTEHTGAAGAGPSVTVTATATAGEDAAGQGGSTLSDGDSVGTDAQPSSAAAQPSPGYSRAVDPVGYTVDVPQGWVREEKRGVSAEVVTYASPDDGRTLKLFQVVENTPAESLDLAENGPGGFDGLADFHVLDRSSGADWARLDYRYDDPKSGTTQVIDHRFTAADGTLYAIRSSGPSGLDVAEPFTVALNSFCPTGASCTSP</sequence>
<evidence type="ECO:0000256" key="1">
    <source>
        <dbReference type="SAM" id="MobiDB-lite"/>
    </source>
</evidence>
<gene>
    <name evidence="3" type="ORF">SAVERM_3435</name>
</gene>
<evidence type="ECO:0000256" key="2">
    <source>
        <dbReference type="SAM" id="Phobius"/>
    </source>
</evidence>
<feature type="region of interest" description="Disordered" evidence="1">
    <location>
        <begin position="234"/>
        <end position="273"/>
    </location>
</feature>
<feature type="compositionally biased region" description="Pro residues" evidence="1">
    <location>
        <begin position="85"/>
        <end position="113"/>
    </location>
</feature>
<keyword evidence="2" id="KW-0472">Membrane</keyword>
<keyword evidence="4" id="KW-1185">Reference proteome</keyword>
<evidence type="ECO:0000313" key="4">
    <source>
        <dbReference type="Proteomes" id="UP000000428"/>
    </source>
</evidence>
<protein>
    <submittedName>
        <fullName evidence="3">Uncharacterized protein</fullName>
    </submittedName>
</protein>
<name>Q82HS3_STRAW</name>
<proteinExistence type="predicted"/>
<dbReference type="AlphaFoldDB" id="Q82HS3"/>
<dbReference type="PRINTS" id="PR01217">
    <property type="entry name" value="PRICHEXTENSN"/>
</dbReference>
<dbReference type="HOGENOM" id="CLU_055444_0_0_11"/>
<evidence type="ECO:0000313" key="3">
    <source>
        <dbReference type="EMBL" id="BAC71147.1"/>
    </source>
</evidence>
<dbReference type="KEGG" id="sma:SAVERM_3435"/>
<keyword evidence="2" id="KW-0812">Transmembrane</keyword>
<feature type="compositionally biased region" description="Gly residues" evidence="1">
    <location>
        <begin position="170"/>
        <end position="180"/>
    </location>
</feature>
<reference evidence="3 4" key="3">
    <citation type="journal article" date="2014" name="J. Ind. Microbiol. Biotechnol.">
        <title>Genome mining of the Streptomyces avermitilis genome and development of genome-minimized hosts for heterologous expression of biosynthetic gene clusters.</title>
        <authorList>
            <person name="Ikeda H."/>
            <person name="Shin-ya K."/>
            <person name="Omura S."/>
        </authorList>
    </citation>
    <scope>NUCLEOTIDE SEQUENCE [LARGE SCALE GENOMIC DNA]</scope>
    <source>
        <strain evidence="4">ATCC 31267 / DSM 46492 / JCM 5070 / NBRC 14893 / NCIMB 12804 / NRRL 8165 / MA-4680</strain>
    </source>
</reference>
<dbReference type="Proteomes" id="UP000000428">
    <property type="component" value="Chromosome"/>
</dbReference>
<dbReference type="EMBL" id="BA000030">
    <property type="protein sequence ID" value="BAC71147.1"/>
    <property type="molecule type" value="Genomic_DNA"/>
</dbReference>